<dbReference type="EMBL" id="MU274937">
    <property type="protein sequence ID" value="KAI0084901.1"/>
    <property type="molecule type" value="Genomic_DNA"/>
</dbReference>
<name>A0ACB8TSE5_9APHY</name>
<keyword evidence="2" id="KW-1185">Reference proteome</keyword>
<accession>A0ACB8TSE5</accession>
<comment type="caution">
    <text evidence="1">The sequence shown here is derived from an EMBL/GenBank/DDBJ whole genome shotgun (WGS) entry which is preliminary data.</text>
</comment>
<protein>
    <submittedName>
        <fullName evidence="1">DUF1479-domain-containing protein</fullName>
    </submittedName>
</protein>
<evidence type="ECO:0000313" key="2">
    <source>
        <dbReference type="Proteomes" id="UP001055072"/>
    </source>
</evidence>
<sequence length="433" mass="48698">MSTEQFGPLPPRFIELKKEIAASHPDFEKRVTAAWADLLKALEASTAEIATQSSEIVPQVDFTELGTLSQSARDNIRRRGCVVIRNVVPDEEATAWKDDLKEYVKKNPVEGFPEEDKQFFQLYWTKSQIRARGHPNVLSASAWLNNFYHVKSGAKPDDVDLSTPLSYADRFRMRHPGNIWDRFPPHIDGGAIERWEDETFRQCFADILSGNWREHDPYDLVNRINARSSLYGRPNQATVFRTYQGWLALSEIAPSQGTLQVFPGVLLSNSYLILRPFFTLLSDDPTVLYDPTNWKYDISEPDFPGIYSFEGAFIGPRPNTKTHPNLQLEKTMVSIPKVSPGDMVFWHCDVIHAVEVEHTGAEDSSVMYIGAVPYTPANASYIARQKENFEKGIPPPDYPKWVGEAGFVGVGTPSDIDTPIGLKAMGFPVQASA</sequence>
<organism evidence="1 2">
    <name type="scientific">Irpex rosettiformis</name>
    <dbReference type="NCBI Taxonomy" id="378272"/>
    <lineage>
        <taxon>Eukaryota</taxon>
        <taxon>Fungi</taxon>
        <taxon>Dikarya</taxon>
        <taxon>Basidiomycota</taxon>
        <taxon>Agaricomycotina</taxon>
        <taxon>Agaricomycetes</taxon>
        <taxon>Polyporales</taxon>
        <taxon>Irpicaceae</taxon>
        <taxon>Irpex</taxon>
    </lineage>
</organism>
<gene>
    <name evidence="1" type="ORF">BDY19DRAFT_897688</name>
</gene>
<evidence type="ECO:0000313" key="1">
    <source>
        <dbReference type="EMBL" id="KAI0084901.1"/>
    </source>
</evidence>
<reference evidence="1" key="1">
    <citation type="journal article" date="2021" name="Environ. Microbiol.">
        <title>Gene family expansions and transcriptome signatures uncover fungal adaptations to wood decay.</title>
        <authorList>
            <person name="Hage H."/>
            <person name="Miyauchi S."/>
            <person name="Viragh M."/>
            <person name="Drula E."/>
            <person name="Min B."/>
            <person name="Chaduli D."/>
            <person name="Navarro D."/>
            <person name="Favel A."/>
            <person name="Norest M."/>
            <person name="Lesage-Meessen L."/>
            <person name="Balint B."/>
            <person name="Merenyi Z."/>
            <person name="de Eugenio L."/>
            <person name="Morin E."/>
            <person name="Martinez A.T."/>
            <person name="Baldrian P."/>
            <person name="Stursova M."/>
            <person name="Martinez M.J."/>
            <person name="Novotny C."/>
            <person name="Magnuson J.K."/>
            <person name="Spatafora J.W."/>
            <person name="Maurice S."/>
            <person name="Pangilinan J."/>
            <person name="Andreopoulos W."/>
            <person name="LaButti K."/>
            <person name="Hundley H."/>
            <person name="Na H."/>
            <person name="Kuo A."/>
            <person name="Barry K."/>
            <person name="Lipzen A."/>
            <person name="Henrissat B."/>
            <person name="Riley R."/>
            <person name="Ahrendt S."/>
            <person name="Nagy L.G."/>
            <person name="Grigoriev I.V."/>
            <person name="Martin F."/>
            <person name="Rosso M.N."/>
        </authorList>
    </citation>
    <scope>NUCLEOTIDE SEQUENCE</scope>
    <source>
        <strain evidence="1">CBS 384.51</strain>
    </source>
</reference>
<proteinExistence type="predicted"/>
<dbReference type="Proteomes" id="UP001055072">
    <property type="component" value="Unassembled WGS sequence"/>
</dbReference>